<feature type="signal peptide" evidence="2">
    <location>
        <begin position="1"/>
        <end position="15"/>
    </location>
</feature>
<gene>
    <name evidence="3" type="ORF">PENTCL1PPCAC_5273</name>
</gene>
<feature type="non-terminal residue" evidence="3">
    <location>
        <position position="1"/>
    </location>
</feature>
<proteinExistence type="predicted"/>
<dbReference type="AlphaFoldDB" id="A0AAV5SR59"/>
<feature type="chain" id="PRO_5043585368" description="SXP/RAL-2 family protein Ani s 5-like cation-binding domain-containing protein" evidence="2">
    <location>
        <begin position="16"/>
        <end position="129"/>
    </location>
</feature>
<keyword evidence="2" id="KW-0732">Signal</keyword>
<accession>A0AAV5SR59</accession>
<dbReference type="Proteomes" id="UP001432027">
    <property type="component" value="Unassembled WGS sequence"/>
</dbReference>
<organism evidence="3 4">
    <name type="scientific">Pristionchus entomophagus</name>
    <dbReference type="NCBI Taxonomy" id="358040"/>
    <lineage>
        <taxon>Eukaryota</taxon>
        <taxon>Metazoa</taxon>
        <taxon>Ecdysozoa</taxon>
        <taxon>Nematoda</taxon>
        <taxon>Chromadorea</taxon>
        <taxon>Rhabditida</taxon>
        <taxon>Rhabditina</taxon>
        <taxon>Diplogasteromorpha</taxon>
        <taxon>Diplogasteroidea</taxon>
        <taxon>Neodiplogasteridae</taxon>
        <taxon>Pristionchus</taxon>
    </lineage>
</organism>
<keyword evidence="4" id="KW-1185">Reference proteome</keyword>
<sequence length="129" mass="15216">CLLLLVCLVISSILADYPLYIDKLDKGKASKQDKKHLDRLDDDEYTPRSQLKSQFDDILARQSPAVQAKYQEKVLREERKRTEKEEKKMRKYQEKGRDAVYRQILSIEGDLSLSEKQVKQQTKMLKKQL</sequence>
<evidence type="ECO:0008006" key="5">
    <source>
        <dbReference type="Google" id="ProtNLM"/>
    </source>
</evidence>
<comment type="caution">
    <text evidence="3">The sequence shown here is derived from an EMBL/GenBank/DDBJ whole genome shotgun (WGS) entry which is preliminary data.</text>
</comment>
<evidence type="ECO:0000256" key="1">
    <source>
        <dbReference type="SAM" id="MobiDB-lite"/>
    </source>
</evidence>
<feature type="region of interest" description="Disordered" evidence="1">
    <location>
        <begin position="71"/>
        <end position="96"/>
    </location>
</feature>
<dbReference type="EMBL" id="BTSX01000002">
    <property type="protein sequence ID" value="GMS83098.1"/>
    <property type="molecule type" value="Genomic_DNA"/>
</dbReference>
<evidence type="ECO:0000256" key="2">
    <source>
        <dbReference type="SAM" id="SignalP"/>
    </source>
</evidence>
<evidence type="ECO:0000313" key="3">
    <source>
        <dbReference type="EMBL" id="GMS83098.1"/>
    </source>
</evidence>
<reference evidence="3" key="1">
    <citation type="submission" date="2023-10" db="EMBL/GenBank/DDBJ databases">
        <title>Genome assembly of Pristionchus species.</title>
        <authorList>
            <person name="Yoshida K."/>
            <person name="Sommer R.J."/>
        </authorList>
    </citation>
    <scope>NUCLEOTIDE SEQUENCE</scope>
    <source>
        <strain evidence="3">RS0144</strain>
    </source>
</reference>
<name>A0AAV5SR59_9BILA</name>
<evidence type="ECO:0000313" key="4">
    <source>
        <dbReference type="Proteomes" id="UP001432027"/>
    </source>
</evidence>
<protein>
    <recommendedName>
        <fullName evidence="5">SXP/RAL-2 family protein Ani s 5-like cation-binding domain-containing protein</fullName>
    </recommendedName>
</protein>